<evidence type="ECO:0000313" key="2">
    <source>
        <dbReference type="EMBL" id="KFO25434.1"/>
    </source>
</evidence>
<name>A0A091D020_FUKDA</name>
<evidence type="ECO:0000313" key="3">
    <source>
        <dbReference type="Proteomes" id="UP000028990"/>
    </source>
</evidence>
<feature type="compositionally biased region" description="Polar residues" evidence="1">
    <location>
        <begin position="11"/>
        <end position="20"/>
    </location>
</feature>
<reference evidence="2 3" key="1">
    <citation type="submission" date="2013-11" db="EMBL/GenBank/DDBJ databases">
        <title>The Damaraland mole rat (Fukomys damarensis) genome and evolution of African mole rats.</title>
        <authorList>
            <person name="Gladyshev V.N."/>
            <person name="Fang X."/>
        </authorList>
    </citation>
    <scope>NUCLEOTIDE SEQUENCE [LARGE SCALE GENOMIC DNA]</scope>
    <source>
        <tissue evidence="2">Liver</tissue>
    </source>
</reference>
<feature type="region of interest" description="Disordered" evidence="1">
    <location>
        <begin position="1"/>
        <end position="38"/>
    </location>
</feature>
<sequence>MFVEAAENEGGRNQSVNLSVFSPEEEEPDRSHQGTAIPDSAEILITCNGNSSGHVLICLPEGGTGSAFAAWIASLWFVQKPHGCLRPEVQSGPQLDPGTPSPLQSTRSIPPAFAPLPLTPQCSAALPGCF</sequence>
<evidence type="ECO:0000256" key="1">
    <source>
        <dbReference type="SAM" id="MobiDB-lite"/>
    </source>
</evidence>
<dbReference type="EMBL" id="KN123358">
    <property type="protein sequence ID" value="KFO25434.1"/>
    <property type="molecule type" value="Genomic_DNA"/>
</dbReference>
<protein>
    <submittedName>
        <fullName evidence="2">Uncharacterized protein</fullName>
    </submittedName>
</protein>
<dbReference type="Proteomes" id="UP000028990">
    <property type="component" value="Unassembled WGS sequence"/>
</dbReference>
<keyword evidence="3" id="KW-1185">Reference proteome</keyword>
<feature type="region of interest" description="Disordered" evidence="1">
    <location>
        <begin position="87"/>
        <end position="110"/>
    </location>
</feature>
<proteinExistence type="predicted"/>
<accession>A0A091D020</accession>
<dbReference type="AlphaFoldDB" id="A0A091D020"/>
<gene>
    <name evidence="2" type="ORF">H920_13195</name>
</gene>
<organism evidence="2 3">
    <name type="scientific">Fukomys damarensis</name>
    <name type="common">Damaraland mole rat</name>
    <name type="synonym">Cryptomys damarensis</name>
    <dbReference type="NCBI Taxonomy" id="885580"/>
    <lineage>
        <taxon>Eukaryota</taxon>
        <taxon>Metazoa</taxon>
        <taxon>Chordata</taxon>
        <taxon>Craniata</taxon>
        <taxon>Vertebrata</taxon>
        <taxon>Euteleostomi</taxon>
        <taxon>Mammalia</taxon>
        <taxon>Eutheria</taxon>
        <taxon>Euarchontoglires</taxon>
        <taxon>Glires</taxon>
        <taxon>Rodentia</taxon>
        <taxon>Hystricomorpha</taxon>
        <taxon>Bathyergidae</taxon>
        <taxon>Fukomys</taxon>
    </lineage>
</organism>